<evidence type="ECO:0000313" key="6">
    <source>
        <dbReference type="EMBL" id="CQD19153.1"/>
    </source>
</evidence>
<accession>A0A0U1DNQ0</accession>
<dbReference type="InterPro" id="IPR016039">
    <property type="entry name" value="Thiolase-like"/>
</dbReference>
<gene>
    <name evidence="6" type="ORF">BN970_04305</name>
</gene>
<dbReference type="AlphaFoldDB" id="A0A0U1DNQ0"/>
<evidence type="ECO:0000256" key="3">
    <source>
        <dbReference type="ARBA" id="ARBA00023315"/>
    </source>
</evidence>
<keyword evidence="2 6" id="KW-0808">Transferase</keyword>
<feature type="compositionally biased region" description="Low complexity" evidence="4">
    <location>
        <begin position="534"/>
        <end position="548"/>
    </location>
</feature>
<feature type="region of interest" description="Disordered" evidence="4">
    <location>
        <begin position="489"/>
        <end position="559"/>
    </location>
</feature>
<sequence length="577" mass="62927">MAPGIGVPEFLPINQRPVHSSRRVTASARFVGMTVPRTLDPRTPVLVGYGQVNQRQEKPEVEPVDLMVAAARAAADPRVLEAVDSVRIVNLLSWHYRDPGLLLAQRIRAAKAATRYTGVGGNVPQTLVNEACRDLRSGRAEVVLIAGAETWRTRSRLRARGIKPEWTRQDESVPEAPGAHDGVPMAGEAELRINLDRPAYVYPMFEQALRIAGGETSDEHRRRIGELWSRFSAVAADNPHAWSSDAVPAEQIWQPGPDNRMISWPYTKLMNSNNMVDQGAVLVLTTVEKATYLQIPSDRWVFPYAGTDSHDTYAIGERDELYRSPAIRIAGRRVLELAGVSADEVDFVDVYSCFPSAVQVAAAEIGLPLADPSRPLTVTGGLTFAGGPWNNYVSHSIATMAERLVANPGSRGLITANGGYLTKHSFGVYGTEPPTHEFRCQDVQSEVDAEPTRQLQVDFVGTGTVESWTTPVGRDGTAERAFLAVRTPEDARTLARTSTSRRPRRRSPRTSPGPRFKCTPTAARRCSSVPPIPAGRARGPRRWSAGWADDSTGTRVSGSCGTRCLPTPRRTGPSAAC</sequence>
<dbReference type="Pfam" id="PF18313">
    <property type="entry name" value="TLP1_add_C"/>
    <property type="match status" value="1"/>
</dbReference>
<organism evidence="6 7">
    <name type="scientific">Mycolicibacterium conceptionense</name>
    <dbReference type="NCBI Taxonomy" id="451644"/>
    <lineage>
        <taxon>Bacteria</taxon>
        <taxon>Bacillati</taxon>
        <taxon>Actinomycetota</taxon>
        <taxon>Actinomycetes</taxon>
        <taxon>Mycobacteriales</taxon>
        <taxon>Mycobacteriaceae</taxon>
        <taxon>Mycolicibacterium</taxon>
    </lineage>
</organism>
<keyword evidence="3" id="KW-0012">Acyltransferase</keyword>
<evidence type="ECO:0000259" key="5">
    <source>
        <dbReference type="Pfam" id="PF18313"/>
    </source>
</evidence>
<dbReference type="PANTHER" id="PTHR18919">
    <property type="entry name" value="ACETYL-COA C-ACYLTRANSFERASE"/>
    <property type="match status" value="1"/>
</dbReference>
<evidence type="ECO:0000313" key="7">
    <source>
        <dbReference type="Proteomes" id="UP000182227"/>
    </source>
</evidence>
<name>A0A0U1DNQ0_9MYCO</name>
<feature type="compositionally biased region" description="Basic residues" evidence="4">
    <location>
        <begin position="499"/>
        <end position="508"/>
    </location>
</feature>
<protein>
    <submittedName>
        <fullName evidence="6">Acetyl-CoA acetyltransferase</fullName>
    </submittedName>
</protein>
<evidence type="ECO:0000256" key="4">
    <source>
        <dbReference type="SAM" id="MobiDB-lite"/>
    </source>
</evidence>
<proteinExistence type="inferred from homology"/>
<dbReference type="Proteomes" id="UP000182227">
    <property type="component" value="Unassembled WGS sequence"/>
</dbReference>
<dbReference type="Gene3D" id="3.40.47.10">
    <property type="match status" value="1"/>
</dbReference>
<dbReference type="EMBL" id="CTEF01000003">
    <property type="protein sequence ID" value="CQD19153.1"/>
    <property type="molecule type" value="Genomic_DNA"/>
</dbReference>
<dbReference type="SUPFAM" id="SSF53901">
    <property type="entry name" value="Thiolase-like"/>
    <property type="match status" value="2"/>
</dbReference>
<dbReference type="NCBIfam" id="NF006103">
    <property type="entry name" value="PRK08257.1-1"/>
    <property type="match status" value="1"/>
</dbReference>
<evidence type="ECO:0000256" key="1">
    <source>
        <dbReference type="ARBA" id="ARBA00010982"/>
    </source>
</evidence>
<evidence type="ECO:0000256" key="2">
    <source>
        <dbReference type="ARBA" id="ARBA00022679"/>
    </source>
</evidence>
<dbReference type="PANTHER" id="PTHR18919:SF139">
    <property type="entry name" value="THIOLASE-LIKE PROTEIN TYPE 1 ADDITIONAL C-TERMINAL DOMAIN-CONTAINING PROTEIN"/>
    <property type="match status" value="1"/>
</dbReference>
<feature type="domain" description="Thiolase-like protein type 1 additional C-terminal" evidence="5">
    <location>
        <begin position="442"/>
        <end position="498"/>
    </location>
</feature>
<dbReference type="GO" id="GO:0016746">
    <property type="term" value="F:acyltransferase activity"/>
    <property type="evidence" value="ECO:0007669"/>
    <property type="project" value="UniProtKB-KW"/>
</dbReference>
<reference evidence="6 7" key="1">
    <citation type="submission" date="2015-03" db="EMBL/GenBank/DDBJ databases">
        <authorList>
            <person name="Murphy D."/>
        </authorList>
    </citation>
    <scope>NUCLEOTIDE SEQUENCE [LARGE SCALE GENOMIC DNA]</scope>
    <source>
        <strain evidence="6 7">D16</strain>
    </source>
</reference>
<dbReference type="InterPro" id="IPR040771">
    <property type="entry name" value="TLP1_add_C"/>
</dbReference>
<comment type="similarity">
    <text evidence="1">Belongs to the thiolase-like superfamily. Thiolase family.</text>
</comment>